<keyword evidence="6" id="KW-1185">Reference proteome</keyword>
<reference evidence="5 6" key="1">
    <citation type="journal article" date="2011" name="Stand. Genomic Sci.">
        <title>Complete genome sequence of Haliscomenobacter hydrossis type strain (O).</title>
        <authorList>
            <consortium name="US DOE Joint Genome Institute (JGI-PGF)"/>
            <person name="Daligault H."/>
            <person name="Lapidus A."/>
            <person name="Zeytun A."/>
            <person name="Nolan M."/>
            <person name="Lucas S."/>
            <person name="Del Rio T.G."/>
            <person name="Tice H."/>
            <person name="Cheng J.F."/>
            <person name="Tapia R."/>
            <person name="Han C."/>
            <person name="Goodwin L."/>
            <person name="Pitluck S."/>
            <person name="Liolios K."/>
            <person name="Pagani I."/>
            <person name="Ivanova N."/>
            <person name="Huntemann M."/>
            <person name="Mavromatis K."/>
            <person name="Mikhailova N."/>
            <person name="Pati A."/>
            <person name="Chen A."/>
            <person name="Palaniappan K."/>
            <person name="Land M."/>
            <person name="Hauser L."/>
            <person name="Brambilla E.M."/>
            <person name="Rohde M."/>
            <person name="Verbarg S."/>
            <person name="Goker M."/>
            <person name="Bristow J."/>
            <person name="Eisen J.A."/>
            <person name="Markowitz V."/>
            <person name="Hugenholtz P."/>
            <person name="Kyrpides N.C."/>
            <person name="Klenk H.P."/>
            <person name="Woyke T."/>
        </authorList>
    </citation>
    <scope>NUCLEOTIDE SEQUENCE [LARGE SCALE GENOMIC DNA]</scope>
    <source>
        <strain evidence="6">ATCC 27775 / DSM 1100 / LMG 10767 / O</strain>
    </source>
</reference>
<dbReference type="SMART" id="SM00342">
    <property type="entry name" value="HTH_ARAC"/>
    <property type="match status" value="1"/>
</dbReference>
<dbReference type="InterPro" id="IPR009057">
    <property type="entry name" value="Homeodomain-like_sf"/>
</dbReference>
<evidence type="ECO:0000256" key="3">
    <source>
        <dbReference type="ARBA" id="ARBA00023163"/>
    </source>
</evidence>
<dbReference type="Proteomes" id="UP000008461">
    <property type="component" value="Chromosome"/>
</dbReference>
<dbReference type="PRINTS" id="PR00032">
    <property type="entry name" value="HTHARAC"/>
</dbReference>
<accession>F4L2W6</accession>
<sequence length="299" mass="34814">MGEIEKLCSVSQFSSRRGQETLHPMVNVLDQSKSVPIAANRCLSEIYVVFLKDFRCEDFQYGRNKYDHEGETLLFIAPGQVFGFDLPAEIQIQPKGWALVFHPDLIKGTSLGQKMKDYRFFAYDVTEALHISERERQIVLECFHKIQEELERGIDKHSKMLIVSNIELFLNYCIRFYDRQFITRENLNKDILTRFEHLLKAYFDSDLPQSLGLPTVAYCAEKLNLSANYFGDLVKKETGTSALEYIQASIIDLAKEKIFDHRQSISEIAYAMGYKYPQHFTRLFKQRVGMSPLEYRRGN</sequence>
<dbReference type="InterPro" id="IPR020449">
    <property type="entry name" value="Tscrpt_reg_AraC-type_HTH"/>
</dbReference>
<dbReference type="PANTHER" id="PTHR43280">
    <property type="entry name" value="ARAC-FAMILY TRANSCRIPTIONAL REGULATOR"/>
    <property type="match status" value="1"/>
</dbReference>
<evidence type="ECO:0000313" key="6">
    <source>
        <dbReference type="Proteomes" id="UP000008461"/>
    </source>
</evidence>
<evidence type="ECO:0000256" key="1">
    <source>
        <dbReference type="ARBA" id="ARBA00023015"/>
    </source>
</evidence>
<dbReference type="AlphaFoldDB" id="F4L2W6"/>
<dbReference type="KEGG" id="hhy:Halhy_1758"/>
<dbReference type="OrthoDB" id="643086at2"/>
<protein>
    <submittedName>
        <fullName evidence="5">Transcriptional regulator, AraC family</fullName>
    </submittedName>
</protein>
<dbReference type="Gene3D" id="1.10.10.60">
    <property type="entry name" value="Homeodomain-like"/>
    <property type="match status" value="2"/>
</dbReference>
<dbReference type="Pfam" id="PF12833">
    <property type="entry name" value="HTH_18"/>
    <property type="match status" value="1"/>
</dbReference>
<keyword evidence="1" id="KW-0805">Transcription regulation</keyword>
<dbReference type="InterPro" id="IPR018060">
    <property type="entry name" value="HTH_AraC"/>
</dbReference>
<gene>
    <name evidence="5" type="ordered locus">Halhy_1758</name>
</gene>
<dbReference type="EMBL" id="CP002691">
    <property type="protein sequence ID" value="AEE49646.1"/>
    <property type="molecule type" value="Genomic_DNA"/>
</dbReference>
<keyword evidence="2" id="KW-0238">DNA-binding</keyword>
<dbReference type="PANTHER" id="PTHR43280:SF32">
    <property type="entry name" value="TRANSCRIPTIONAL REGULATORY PROTEIN"/>
    <property type="match status" value="1"/>
</dbReference>
<name>F4L2W6_HALH1</name>
<dbReference type="PROSITE" id="PS01124">
    <property type="entry name" value="HTH_ARAC_FAMILY_2"/>
    <property type="match status" value="1"/>
</dbReference>
<evidence type="ECO:0000256" key="2">
    <source>
        <dbReference type="ARBA" id="ARBA00023125"/>
    </source>
</evidence>
<dbReference type="eggNOG" id="COG2207">
    <property type="taxonomic scope" value="Bacteria"/>
</dbReference>
<dbReference type="HOGENOM" id="CLU_000445_88_11_10"/>
<evidence type="ECO:0000313" key="5">
    <source>
        <dbReference type="EMBL" id="AEE49646.1"/>
    </source>
</evidence>
<dbReference type="RefSeq" id="WP_013764199.1">
    <property type="nucleotide sequence ID" value="NC_015510.1"/>
</dbReference>
<reference key="2">
    <citation type="submission" date="2011-04" db="EMBL/GenBank/DDBJ databases">
        <title>Complete sequence of chromosome of Haliscomenobacter hydrossis DSM 1100.</title>
        <authorList>
            <consortium name="US DOE Joint Genome Institute (JGI-PGF)"/>
            <person name="Lucas S."/>
            <person name="Han J."/>
            <person name="Lapidus A."/>
            <person name="Bruce D."/>
            <person name="Goodwin L."/>
            <person name="Pitluck S."/>
            <person name="Peters L."/>
            <person name="Kyrpides N."/>
            <person name="Mavromatis K."/>
            <person name="Ivanova N."/>
            <person name="Ovchinnikova G."/>
            <person name="Pagani I."/>
            <person name="Daligault H."/>
            <person name="Detter J.C."/>
            <person name="Han C."/>
            <person name="Land M."/>
            <person name="Hauser L."/>
            <person name="Markowitz V."/>
            <person name="Cheng J.-F."/>
            <person name="Hugenholtz P."/>
            <person name="Woyke T."/>
            <person name="Wu D."/>
            <person name="Verbarg S."/>
            <person name="Frueling A."/>
            <person name="Brambilla E."/>
            <person name="Klenk H.-P."/>
            <person name="Eisen J.A."/>
        </authorList>
    </citation>
    <scope>NUCLEOTIDE SEQUENCE</scope>
    <source>
        <strain>DSM 1100</strain>
    </source>
</reference>
<organism evidence="5 6">
    <name type="scientific">Haliscomenobacter hydrossis (strain ATCC 27775 / DSM 1100 / LMG 10767 / O)</name>
    <dbReference type="NCBI Taxonomy" id="760192"/>
    <lineage>
        <taxon>Bacteria</taxon>
        <taxon>Pseudomonadati</taxon>
        <taxon>Bacteroidota</taxon>
        <taxon>Saprospiria</taxon>
        <taxon>Saprospirales</taxon>
        <taxon>Haliscomenobacteraceae</taxon>
        <taxon>Haliscomenobacter</taxon>
    </lineage>
</organism>
<dbReference type="SUPFAM" id="SSF46689">
    <property type="entry name" value="Homeodomain-like"/>
    <property type="match status" value="1"/>
</dbReference>
<evidence type="ECO:0000259" key="4">
    <source>
        <dbReference type="PROSITE" id="PS01124"/>
    </source>
</evidence>
<dbReference type="GO" id="GO:0043565">
    <property type="term" value="F:sequence-specific DNA binding"/>
    <property type="evidence" value="ECO:0007669"/>
    <property type="project" value="InterPro"/>
</dbReference>
<keyword evidence="3" id="KW-0804">Transcription</keyword>
<dbReference type="GO" id="GO:0003700">
    <property type="term" value="F:DNA-binding transcription factor activity"/>
    <property type="evidence" value="ECO:0007669"/>
    <property type="project" value="InterPro"/>
</dbReference>
<dbReference type="STRING" id="760192.Halhy_1758"/>
<feature type="domain" description="HTH araC/xylS-type" evidence="4">
    <location>
        <begin position="197"/>
        <end position="298"/>
    </location>
</feature>
<proteinExistence type="predicted"/>